<accession>A0ABX0G2B3</accession>
<proteinExistence type="predicted"/>
<gene>
    <name evidence="2" type="ORF">G8O29_01190</name>
</gene>
<dbReference type="InterPro" id="IPR010982">
    <property type="entry name" value="Lambda_DNA-bd_dom_sf"/>
</dbReference>
<reference evidence="2 3" key="1">
    <citation type="journal article" date="2022" name="Microorganisms">
        <title>Genome Sequence and Characterization of a Xanthorhodopsin-Containing, Aerobic Anoxygenic Phototrophic Rhodobacter Species, Isolated from Mesophilic Conditions at Yellowstone National Park.</title>
        <authorList>
            <person name="Kyndt J.A."/>
            <person name="Robertson S."/>
            <person name="Shoffstall I.B."/>
            <person name="Ramaley R.F."/>
            <person name="Meyer T.E."/>
        </authorList>
    </citation>
    <scope>NUCLEOTIDE SEQUENCE [LARGE SCALE GENOMIC DNA]</scope>
    <source>
        <strain evidence="2 3">M37P</strain>
    </source>
</reference>
<sequence>MSYQLKLSRRSLKSARFISRLHSTIQKALIESGKTQQQVAHELGVDRSVVNRRLKGSANLTARSISDFAYVLGKEVEINFIDPAAPKGTNWIVTAGANGPLALEAPHNRHVNIVGATPAGIESAEA</sequence>
<dbReference type="Pfam" id="PF01381">
    <property type="entry name" value="HTH_3"/>
    <property type="match status" value="1"/>
</dbReference>
<dbReference type="Gene3D" id="1.10.260.40">
    <property type="entry name" value="lambda repressor-like DNA-binding domains"/>
    <property type="match status" value="1"/>
</dbReference>
<dbReference type="CDD" id="cd00093">
    <property type="entry name" value="HTH_XRE"/>
    <property type="match status" value="1"/>
</dbReference>
<dbReference type="Proteomes" id="UP001515660">
    <property type="component" value="Unassembled WGS sequence"/>
</dbReference>
<comment type="caution">
    <text evidence="2">The sequence shown here is derived from an EMBL/GenBank/DDBJ whole genome shotgun (WGS) entry which is preliminary data.</text>
</comment>
<organism evidence="2 3">
    <name type="scientific">Rhodobacter calidifons</name>
    <dbReference type="NCBI Taxonomy" id="2715277"/>
    <lineage>
        <taxon>Bacteria</taxon>
        <taxon>Pseudomonadati</taxon>
        <taxon>Pseudomonadota</taxon>
        <taxon>Alphaproteobacteria</taxon>
        <taxon>Rhodobacterales</taxon>
        <taxon>Rhodobacter group</taxon>
        <taxon>Rhodobacter</taxon>
    </lineage>
</organism>
<dbReference type="SMART" id="SM00530">
    <property type="entry name" value="HTH_XRE"/>
    <property type="match status" value="1"/>
</dbReference>
<keyword evidence="3" id="KW-1185">Reference proteome</keyword>
<feature type="domain" description="HTH cro/C1-type" evidence="1">
    <location>
        <begin position="25"/>
        <end position="81"/>
    </location>
</feature>
<dbReference type="PROSITE" id="PS50943">
    <property type="entry name" value="HTH_CROC1"/>
    <property type="match status" value="1"/>
</dbReference>
<dbReference type="SUPFAM" id="SSF47413">
    <property type="entry name" value="lambda repressor-like DNA-binding domains"/>
    <property type="match status" value="1"/>
</dbReference>
<protein>
    <submittedName>
        <fullName evidence="2">Helix-turn-helix transcriptional regulator</fullName>
    </submittedName>
</protein>
<evidence type="ECO:0000313" key="2">
    <source>
        <dbReference type="EMBL" id="NHB75355.1"/>
    </source>
</evidence>
<name>A0ABX0G2B3_9RHOB</name>
<evidence type="ECO:0000313" key="3">
    <source>
        <dbReference type="Proteomes" id="UP001515660"/>
    </source>
</evidence>
<dbReference type="InterPro" id="IPR001387">
    <property type="entry name" value="Cro/C1-type_HTH"/>
</dbReference>
<dbReference type="EMBL" id="JAANHS010000001">
    <property type="protein sequence ID" value="NHB75355.1"/>
    <property type="molecule type" value="Genomic_DNA"/>
</dbReference>
<evidence type="ECO:0000259" key="1">
    <source>
        <dbReference type="PROSITE" id="PS50943"/>
    </source>
</evidence>